<organism evidence="1 2">
    <name type="scientific">Marinobacterium rhizophilum</name>
    <dbReference type="NCBI Taxonomy" id="420402"/>
    <lineage>
        <taxon>Bacteria</taxon>
        <taxon>Pseudomonadati</taxon>
        <taxon>Pseudomonadota</taxon>
        <taxon>Gammaproteobacteria</taxon>
        <taxon>Oceanospirillales</taxon>
        <taxon>Oceanospirillaceae</taxon>
        <taxon>Marinobacterium</taxon>
    </lineage>
</organism>
<dbReference type="EMBL" id="CP073347">
    <property type="protein sequence ID" value="UTW11745.1"/>
    <property type="molecule type" value="Genomic_DNA"/>
</dbReference>
<dbReference type="SUPFAM" id="SSF53335">
    <property type="entry name" value="S-adenosyl-L-methionine-dependent methyltransferases"/>
    <property type="match status" value="1"/>
</dbReference>
<sequence>MEVMDVVKKFHKKIDYDAHKSCDVKYPTANDCIECCSKPYFEQVNIDYTCAQKRKIYVARYAPTYISEVHSAFRVTPRDYAEELSKKSRIKVASIGGGPGTDIAGFKKWILRNIDEDNDIDKIKFLRVDIHEDWDDVSPELIKLYDSPGIEYKYKKVVRDITQKPINTQSFKSFDVIMMSYILSEINSNDIEKVAKHISEVISDKTLLVINDRPQDVVIRKIDQFISAVGGKNPKIVEPTERDHCGETYPDEIFGKVGATIFRKSIRYNVLIEK</sequence>
<dbReference type="InterPro" id="IPR029063">
    <property type="entry name" value="SAM-dependent_MTases_sf"/>
</dbReference>
<proteinExistence type="predicted"/>
<protein>
    <recommendedName>
        <fullName evidence="3">Methyltransferase family protein</fullName>
    </recommendedName>
</protein>
<keyword evidence="2" id="KW-1185">Reference proteome</keyword>
<gene>
    <name evidence="1" type="ORF">KDW95_21245</name>
</gene>
<evidence type="ECO:0000313" key="1">
    <source>
        <dbReference type="EMBL" id="UTW11745.1"/>
    </source>
</evidence>
<reference evidence="1" key="1">
    <citation type="submission" date="2021-04" db="EMBL/GenBank/DDBJ databases">
        <title>Oceanospirillales bacteria with DddD are important DMSP degraders in coastal seawater.</title>
        <authorList>
            <person name="Liu J."/>
        </authorList>
    </citation>
    <scope>NUCLEOTIDE SEQUENCE</scope>
    <source>
        <strain evidence="1">D13-1</strain>
    </source>
</reference>
<dbReference type="RefSeq" id="WP_255853786.1">
    <property type="nucleotide sequence ID" value="NZ_CP073347.1"/>
</dbReference>
<name>A0ABY5HHB6_9GAMM</name>
<accession>A0ABY5HHB6</accession>
<dbReference type="Proteomes" id="UP001058461">
    <property type="component" value="Chromosome"/>
</dbReference>
<evidence type="ECO:0008006" key="3">
    <source>
        <dbReference type="Google" id="ProtNLM"/>
    </source>
</evidence>
<evidence type="ECO:0000313" key="2">
    <source>
        <dbReference type="Proteomes" id="UP001058461"/>
    </source>
</evidence>
<dbReference type="Gene3D" id="3.40.50.150">
    <property type="entry name" value="Vaccinia Virus protein VP39"/>
    <property type="match status" value="1"/>
</dbReference>